<keyword evidence="3" id="KW-1185">Reference proteome</keyword>
<dbReference type="PROSITE" id="PS51462">
    <property type="entry name" value="NUDIX"/>
    <property type="match status" value="1"/>
</dbReference>
<dbReference type="OrthoDB" id="276276at2759"/>
<dbReference type="Gene3D" id="3.90.79.10">
    <property type="entry name" value="Nucleoside Triphosphate Pyrophosphohydrolase"/>
    <property type="match status" value="1"/>
</dbReference>
<proteinExistence type="predicted"/>
<dbReference type="SUPFAM" id="SSF55811">
    <property type="entry name" value="Nudix"/>
    <property type="match status" value="1"/>
</dbReference>
<dbReference type="RefSeq" id="XP_022478039.1">
    <property type="nucleotide sequence ID" value="XM_022615374.1"/>
</dbReference>
<reference evidence="2 3" key="1">
    <citation type="submission" date="2016-09" db="EMBL/GenBank/DDBJ databases">
        <authorList>
            <person name="Capua I."/>
            <person name="De Benedictis P."/>
            <person name="Joannis T."/>
            <person name="Lombin L.H."/>
            <person name="Cattoli G."/>
        </authorList>
    </citation>
    <scope>NUCLEOTIDE SEQUENCE [LARGE SCALE GENOMIC DNA]</scope>
    <source>
        <strain evidence="2 3">IMI 309357</strain>
    </source>
</reference>
<sequence length="171" mass="19452">MSGITKENVYEILLLKRSASDSFPLRWEIPGGTADLGIDQDLVQVAIRELWEETRLRALKVFCAVGLGLPSHVSNLSTLVEGEDVTMDQTMNFCLLAIDGLTWAVSAFIIDVEDSQAQIVLREDEHLQWAWVTEEEVKQKMFNSESLGQLDFVTEAMKYMILEGFRLRRKI</sequence>
<dbReference type="EMBL" id="MJBS01000023">
    <property type="protein sequence ID" value="OHF00897.1"/>
    <property type="molecule type" value="Genomic_DNA"/>
</dbReference>
<dbReference type="PANTHER" id="PTHR43736">
    <property type="entry name" value="ADP-RIBOSE PYROPHOSPHATASE"/>
    <property type="match status" value="1"/>
</dbReference>
<dbReference type="Proteomes" id="UP000176998">
    <property type="component" value="Unassembled WGS sequence"/>
</dbReference>
<feature type="domain" description="Nudix hydrolase" evidence="1">
    <location>
        <begin position="1"/>
        <end position="155"/>
    </location>
</feature>
<name>A0A1G4BHZ1_9PEZI</name>
<dbReference type="PANTHER" id="PTHR43736:SF1">
    <property type="entry name" value="DIHYDRONEOPTERIN TRIPHOSPHATE DIPHOSPHATASE"/>
    <property type="match status" value="1"/>
</dbReference>
<organism evidence="2 3">
    <name type="scientific">Colletotrichum orchidophilum</name>
    <dbReference type="NCBI Taxonomy" id="1209926"/>
    <lineage>
        <taxon>Eukaryota</taxon>
        <taxon>Fungi</taxon>
        <taxon>Dikarya</taxon>
        <taxon>Ascomycota</taxon>
        <taxon>Pezizomycotina</taxon>
        <taxon>Sordariomycetes</taxon>
        <taxon>Hypocreomycetidae</taxon>
        <taxon>Glomerellales</taxon>
        <taxon>Glomerellaceae</taxon>
        <taxon>Colletotrichum</taxon>
    </lineage>
</organism>
<comment type="caution">
    <text evidence="2">The sequence shown here is derived from an EMBL/GenBank/DDBJ whole genome shotgun (WGS) entry which is preliminary data.</text>
</comment>
<gene>
    <name evidence="2" type="ORF">CORC01_03725</name>
</gene>
<dbReference type="InterPro" id="IPR000086">
    <property type="entry name" value="NUDIX_hydrolase_dom"/>
</dbReference>
<accession>A0A1G4BHZ1</accession>
<dbReference type="AlphaFoldDB" id="A0A1G4BHZ1"/>
<dbReference type="CDD" id="cd02883">
    <property type="entry name" value="NUDIX_Hydrolase"/>
    <property type="match status" value="1"/>
</dbReference>
<evidence type="ECO:0000313" key="2">
    <source>
        <dbReference type="EMBL" id="OHF00897.1"/>
    </source>
</evidence>
<dbReference type="GeneID" id="34556884"/>
<evidence type="ECO:0000313" key="3">
    <source>
        <dbReference type="Proteomes" id="UP000176998"/>
    </source>
</evidence>
<evidence type="ECO:0000259" key="1">
    <source>
        <dbReference type="PROSITE" id="PS51462"/>
    </source>
</evidence>
<dbReference type="Pfam" id="PF00293">
    <property type="entry name" value="NUDIX"/>
    <property type="match status" value="1"/>
</dbReference>
<dbReference type="InterPro" id="IPR015797">
    <property type="entry name" value="NUDIX_hydrolase-like_dom_sf"/>
</dbReference>
<protein>
    <recommendedName>
        <fullName evidence="1">Nudix hydrolase domain-containing protein</fullName>
    </recommendedName>
</protein>